<dbReference type="Pfam" id="PF21694">
    <property type="entry name" value="DNA_pol3_delta_C"/>
    <property type="match status" value="1"/>
</dbReference>
<organism evidence="11 12">
    <name type="scientific">Candidatus Staskawiczbacteria bacterium CG10_big_fil_rev_8_21_14_0_10_38_10</name>
    <dbReference type="NCBI Taxonomy" id="1974891"/>
    <lineage>
        <taxon>Bacteria</taxon>
        <taxon>Candidatus Staskawicziibacteriota</taxon>
    </lineage>
</organism>
<comment type="caution">
    <text evidence="11">The sequence shown here is derived from an EMBL/GenBank/DDBJ whole genome shotgun (WGS) entry which is preliminary data.</text>
</comment>
<proteinExistence type="inferred from homology"/>
<evidence type="ECO:0000313" key="12">
    <source>
        <dbReference type="Proteomes" id="UP000236946"/>
    </source>
</evidence>
<name>A0A2H9T1R1_9BACT</name>
<dbReference type="SUPFAM" id="SSF48019">
    <property type="entry name" value="post-AAA+ oligomerization domain-like"/>
    <property type="match status" value="1"/>
</dbReference>
<sequence>MIIFLYGPDSYRAREKLNEIIKGYKKIHKSGLNFKYFDAEEINFQDFSDTFKITSMFAETKLIILKNVFSRPKFQEDFLKEVKNLINSKDIILIYEDGEINAKNKLFNFLKKETKSQEFKLLVGQALRNWTRKEFEKYRAKIDQKAEELLVEYTGNDLWKMNNEIVKLANYKREGTIKEEDVKLLVRPEIETDIFKTIDSIAQKNKNKALRLIKTHIEDGDSPLYLLSMINFQFRNLLVVKELIESHKPYNVILKKANLHPFVVKKSYAQAQKFTLEELKKIYRKIFQADLDIKTGRIKPELALDILIAEI</sequence>
<dbReference type="PANTHER" id="PTHR34388:SF1">
    <property type="entry name" value="DNA POLYMERASE III SUBUNIT DELTA"/>
    <property type="match status" value="1"/>
</dbReference>
<keyword evidence="6" id="KW-0239">DNA-directed DNA polymerase</keyword>
<dbReference type="PANTHER" id="PTHR34388">
    <property type="entry name" value="DNA POLYMERASE III SUBUNIT DELTA"/>
    <property type="match status" value="1"/>
</dbReference>
<evidence type="ECO:0000256" key="8">
    <source>
        <dbReference type="ARBA" id="ARBA00049244"/>
    </source>
</evidence>
<dbReference type="EC" id="2.7.7.7" evidence="1"/>
<evidence type="ECO:0000256" key="4">
    <source>
        <dbReference type="ARBA" id="ARBA00022695"/>
    </source>
</evidence>
<dbReference type="InterPro" id="IPR008921">
    <property type="entry name" value="DNA_pol3_clamp-load_cplx_C"/>
</dbReference>
<evidence type="ECO:0000256" key="5">
    <source>
        <dbReference type="ARBA" id="ARBA00022705"/>
    </source>
</evidence>
<evidence type="ECO:0000313" key="11">
    <source>
        <dbReference type="EMBL" id="PJE69629.1"/>
    </source>
</evidence>
<keyword evidence="5" id="KW-0235">DNA replication</keyword>
<dbReference type="InterPro" id="IPR048466">
    <property type="entry name" value="DNA_pol3_delta-like_C"/>
</dbReference>
<dbReference type="InterPro" id="IPR027417">
    <property type="entry name" value="P-loop_NTPase"/>
</dbReference>
<gene>
    <name evidence="11" type="primary">holA</name>
    <name evidence="11" type="ORF">COU98_01005</name>
</gene>
<evidence type="ECO:0000256" key="6">
    <source>
        <dbReference type="ARBA" id="ARBA00022932"/>
    </source>
</evidence>
<feature type="domain" description="DNA polymerase III delta N-terminal" evidence="9">
    <location>
        <begin position="4"/>
        <end position="115"/>
    </location>
</feature>
<dbReference type="GO" id="GO:0003677">
    <property type="term" value="F:DNA binding"/>
    <property type="evidence" value="ECO:0007669"/>
    <property type="project" value="InterPro"/>
</dbReference>
<dbReference type="Gene3D" id="1.20.272.10">
    <property type="match status" value="1"/>
</dbReference>
<accession>A0A2H9T1R1</accession>
<evidence type="ECO:0000259" key="9">
    <source>
        <dbReference type="Pfam" id="PF06144"/>
    </source>
</evidence>
<dbReference type="EMBL" id="PFEN01000016">
    <property type="protein sequence ID" value="PJE69629.1"/>
    <property type="molecule type" value="Genomic_DNA"/>
</dbReference>
<dbReference type="GO" id="GO:0006261">
    <property type="term" value="P:DNA-templated DNA replication"/>
    <property type="evidence" value="ECO:0007669"/>
    <property type="project" value="TreeGrafter"/>
</dbReference>
<evidence type="ECO:0000256" key="1">
    <source>
        <dbReference type="ARBA" id="ARBA00012417"/>
    </source>
</evidence>
<dbReference type="GO" id="GO:0003887">
    <property type="term" value="F:DNA-directed DNA polymerase activity"/>
    <property type="evidence" value="ECO:0007669"/>
    <property type="project" value="UniProtKB-KW"/>
</dbReference>
<dbReference type="SUPFAM" id="SSF52540">
    <property type="entry name" value="P-loop containing nucleoside triphosphate hydrolases"/>
    <property type="match status" value="1"/>
</dbReference>
<protein>
    <recommendedName>
        <fullName evidence="2">DNA polymerase III subunit delta</fullName>
        <ecNumber evidence="1">2.7.7.7</ecNumber>
    </recommendedName>
</protein>
<dbReference type="InterPro" id="IPR010372">
    <property type="entry name" value="DNA_pol3_delta_N"/>
</dbReference>
<dbReference type="AlphaFoldDB" id="A0A2H9T1R1"/>
<dbReference type="Gene3D" id="1.10.8.60">
    <property type="match status" value="1"/>
</dbReference>
<comment type="catalytic activity">
    <reaction evidence="8">
        <text>DNA(n) + a 2'-deoxyribonucleoside 5'-triphosphate = DNA(n+1) + diphosphate</text>
        <dbReference type="Rhea" id="RHEA:22508"/>
        <dbReference type="Rhea" id="RHEA-COMP:17339"/>
        <dbReference type="Rhea" id="RHEA-COMP:17340"/>
        <dbReference type="ChEBI" id="CHEBI:33019"/>
        <dbReference type="ChEBI" id="CHEBI:61560"/>
        <dbReference type="ChEBI" id="CHEBI:173112"/>
        <dbReference type="EC" id="2.7.7.7"/>
    </reaction>
</comment>
<reference evidence="12" key="1">
    <citation type="submission" date="2017-09" db="EMBL/GenBank/DDBJ databases">
        <title>Depth-based differentiation of microbial function through sediment-hosted aquifers and enrichment of novel symbionts in the deep terrestrial subsurface.</title>
        <authorList>
            <person name="Probst A.J."/>
            <person name="Ladd B."/>
            <person name="Jarett J.K."/>
            <person name="Geller-Mcgrath D.E."/>
            <person name="Sieber C.M.K."/>
            <person name="Emerson J.B."/>
            <person name="Anantharaman K."/>
            <person name="Thomas B.C."/>
            <person name="Malmstrom R."/>
            <person name="Stieglmeier M."/>
            <person name="Klingl A."/>
            <person name="Woyke T."/>
            <person name="Ryan C.M."/>
            <person name="Banfield J.F."/>
        </authorList>
    </citation>
    <scope>NUCLEOTIDE SEQUENCE [LARGE SCALE GENOMIC DNA]</scope>
</reference>
<dbReference type="Proteomes" id="UP000236946">
    <property type="component" value="Unassembled WGS sequence"/>
</dbReference>
<dbReference type="GO" id="GO:0009360">
    <property type="term" value="C:DNA polymerase III complex"/>
    <property type="evidence" value="ECO:0007669"/>
    <property type="project" value="InterPro"/>
</dbReference>
<keyword evidence="3" id="KW-0808">Transferase</keyword>
<feature type="domain" description="DNA polymerase III delta subunit-like C-terminal" evidence="10">
    <location>
        <begin position="191"/>
        <end position="310"/>
    </location>
</feature>
<evidence type="ECO:0000256" key="3">
    <source>
        <dbReference type="ARBA" id="ARBA00022679"/>
    </source>
</evidence>
<evidence type="ECO:0000256" key="7">
    <source>
        <dbReference type="ARBA" id="ARBA00034754"/>
    </source>
</evidence>
<dbReference type="InterPro" id="IPR005790">
    <property type="entry name" value="DNA_polIII_delta"/>
</dbReference>
<keyword evidence="4" id="KW-0548">Nucleotidyltransferase</keyword>
<dbReference type="Pfam" id="PF06144">
    <property type="entry name" value="DNA_pol3_delta"/>
    <property type="match status" value="1"/>
</dbReference>
<dbReference type="NCBIfam" id="TIGR01128">
    <property type="entry name" value="holA"/>
    <property type="match status" value="1"/>
</dbReference>
<evidence type="ECO:0000259" key="10">
    <source>
        <dbReference type="Pfam" id="PF21694"/>
    </source>
</evidence>
<dbReference type="Gene3D" id="3.40.50.300">
    <property type="entry name" value="P-loop containing nucleotide triphosphate hydrolases"/>
    <property type="match status" value="1"/>
</dbReference>
<evidence type="ECO:0000256" key="2">
    <source>
        <dbReference type="ARBA" id="ARBA00017703"/>
    </source>
</evidence>
<comment type="similarity">
    <text evidence="7">Belongs to the DNA polymerase HolA subunit family.</text>
</comment>